<keyword evidence="1" id="KW-0560">Oxidoreductase</keyword>
<dbReference type="Proteomes" id="UP000272560">
    <property type="component" value="Unassembled WGS sequence"/>
</dbReference>
<reference evidence="4 5" key="1">
    <citation type="submission" date="2018-09" db="EMBL/GenBank/DDBJ databases">
        <title>Novel species of Arthrobacter.</title>
        <authorList>
            <person name="Liu Q."/>
            <person name="Xin Y.-H."/>
        </authorList>
    </citation>
    <scope>NUCLEOTIDE SEQUENCE [LARGE SCALE GENOMIC DNA]</scope>
    <source>
        <strain evidence="4 5">Hz2</strain>
    </source>
</reference>
<evidence type="ECO:0000256" key="2">
    <source>
        <dbReference type="ARBA" id="ARBA00023033"/>
    </source>
</evidence>
<proteinExistence type="predicted"/>
<organism evidence="4 5">
    <name type="scientific">Arthrobacter cheniae</name>
    <dbReference type="NCBI Taxonomy" id="1258888"/>
    <lineage>
        <taxon>Bacteria</taxon>
        <taxon>Bacillati</taxon>
        <taxon>Actinomycetota</taxon>
        <taxon>Actinomycetes</taxon>
        <taxon>Micrococcales</taxon>
        <taxon>Micrococcaceae</taxon>
        <taxon>Arthrobacter</taxon>
    </lineage>
</organism>
<dbReference type="PRINTS" id="PR00420">
    <property type="entry name" value="RNGMNOXGNASE"/>
</dbReference>
<evidence type="ECO:0000313" key="5">
    <source>
        <dbReference type="Proteomes" id="UP000272560"/>
    </source>
</evidence>
<dbReference type="InterPro" id="IPR002938">
    <property type="entry name" value="FAD-bd"/>
</dbReference>
<gene>
    <name evidence="4" type="ORF">D6T63_17545</name>
</gene>
<dbReference type="PANTHER" id="PTHR13789:SF309">
    <property type="entry name" value="PUTATIVE (AFU_ORTHOLOGUE AFUA_6G14510)-RELATED"/>
    <property type="match status" value="1"/>
</dbReference>
<dbReference type="GO" id="GO:0071949">
    <property type="term" value="F:FAD binding"/>
    <property type="evidence" value="ECO:0007669"/>
    <property type="project" value="InterPro"/>
</dbReference>
<dbReference type="InterPro" id="IPR036188">
    <property type="entry name" value="FAD/NAD-bd_sf"/>
</dbReference>
<comment type="caution">
    <text evidence="4">The sequence shown here is derived from an EMBL/GenBank/DDBJ whole genome shotgun (WGS) entry which is preliminary data.</text>
</comment>
<accession>A0A3A5M6H1</accession>
<evidence type="ECO:0000259" key="3">
    <source>
        <dbReference type="Pfam" id="PF01494"/>
    </source>
</evidence>
<keyword evidence="2" id="KW-0503">Monooxygenase</keyword>
<feature type="domain" description="FAD-binding" evidence="3">
    <location>
        <begin position="7"/>
        <end position="347"/>
    </location>
</feature>
<dbReference type="AlphaFoldDB" id="A0A3A5M6H1"/>
<dbReference type="SUPFAM" id="SSF51905">
    <property type="entry name" value="FAD/NAD(P)-binding domain"/>
    <property type="match status" value="1"/>
</dbReference>
<dbReference type="RefSeq" id="WP_120150488.1">
    <property type="nucleotide sequence ID" value="NZ_QZVT01000015.1"/>
</dbReference>
<dbReference type="OrthoDB" id="9782160at2"/>
<sequence length="393" mass="41474">MAVEHHAIVVGGGIAGLAAAVSLAREGWRVTVLERTRAFVEVGAGLAITPNGMSALASLGVDAAVRDAGYRVRLAGTTDEHGSWLLRVPLASTSSSAQEVYGIHRQDLHGLLLAAAQGAVLISGTRVISVTPGTPNGPKARVSCVGANGAVSYDADLVIGADGLRSTVRGLIAPRTAPRFSGKSSWRGIVSDSALVTEDFTIRWGPGTEFGAVRIGAAQVYWYGYTSSKEGHHWPDEKAAAIHHFRRWADPVQPLIDRTPSDQVLHHDVYDLAPDLKTYIFGRVVLIGDAAHAMIPTMGQGANSSLEDGACIGLLIGRPVNEGVSLQSALCAFDTLRRPRTQKIARQSRSAGRVGADLEGRISITVRNTLMRMVPAGPAMKAGASVLKWTTTT</sequence>
<evidence type="ECO:0000256" key="1">
    <source>
        <dbReference type="ARBA" id="ARBA00023002"/>
    </source>
</evidence>
<evidence type="ECO:0000313" key="4">
    <source>
        <dbReference type="EMBL" id="RJT75626.1"/>
    </source>
</evidence>
<protein>
    <submittedName>
        <fullName evidence="4">FAD-dependent oxidoreductase</fullName>
    </submittedName>
</protein>
<dbReference type="GO" id="GO:0004497">
    <property type="term" value="F:monooxygenase activity"/>
    <property type="evidence" value="ECO:0007669"/>
    <property type="project" value="UniProtKB-KW"/>
</dbReference>
<name>A0A3A5M6H1_9MICC</name>
<keyword evidence="5" id="KW-1185">Reference proteome</keyword>
<dbReference type="PANTHER" id="PTHR13789">
    <property type="entry name" value="MONOOXYGENASE"/>
    <property type="match status" value="1"/>
</dbReference>
<dbReference type="EMBL" id="QZVT01000015">
    <property type="protein sequence ID" value="RJT75626.1"/>
    <property type="molecule type" value="Genomic_DNA"/>
</dbReference>
<dbReference type="Pfam" id="PF01494">
    <property type="entry name" value="FAD_binding_3"/>
    <property type="match status" value="1"/>
</dbReference>
<dbReference type="Gene3D" id="3.50.50.60">
    <property type="entry name" value="FAD/NAD(P)-binding domain"/>
    <property type="match status" value="1"/>
</dbReference>
<dbReference type="InterPro" id="IPR050493">
    <property type="entry name" value="FAD-dep_Monooxygenase_BioMet"/>
</dbReference>